<reference evidence="1" key="1">
    <citation type="journal article" date="2014" name="Front. Microbiol.">
        <title>High frequency of phylogenetically diverse reductive dehalogenase-homologous genes in deep subseafloor sedimentary metagenomes.</title>
        <authorList>
            <person name="Kawai M."/>
            <person name="Futagami T."/>
            <person name="Toyoda A."/>
            <person name="Takaki Y."/>
            <person name="Nishi S."/>
            <person name="Hori S."/>
            <person name="Arai W."/>
            <person name="Tsubouchi T."/>
            <person name="Morono Y."/>
            <person name="Uchiyama I."/>
            <person name="Ito T."/>
            <person name="Fujiyama A."/>
            <person name="Inagaki F."/>
            <person name="Takami H."/>
        </authorList>
    </citation>
    <scope>NUCLEOTIDE SEQUENCE</scope>
    <source>
        <strain evidence="1">Expedition CK06-06</strain>
    </source>
</reference>
<dbReference type="EMBL" id="BARU01025244">
    <property type="protein sequence ID" value="GAH58650.1"/>
    <property type="molecule type" value="Genomic_DNA"/>
</dbReference>
<protein>
    <recommendedName>
        <fullName evidence="2">SH3b domain-containing protein</fullName>
    </recommendedName>
</protein>
<evidence type="ECO:0008006" key="2">
    <source>
        <dbReference type="Google" id="ProtNLM"/>
    </source>
</evidence>
<accession>X1HNN9</accession>
<proteinExistence type="predicted"/>
<sequence>TQNGIRVSDDLVHDSGEILDELYAGTQVEIIDGPFCDNWLPEQAEWRWKIVTPDGLSGWVTESDSGTYYLEP</sequence>
<evidence type="ECO:0000313" key="1">
    <source>
        <dbReference type="EMBL" id="GAH58650.1"/>
    </source>
</evidence>
<dbReference type="AlphaFoldDB" id="X1HNN9"/>
<gene>
    <name evidence="1" type="ORF">S03H2_40691</name>
</gene>
<name>X1HNN9_9ZZZZ</name>
<organism evidence="1">
    <name type="scientific">marine sediment metagenome</name>
    <dbReference type="NCBI Taxonomy" id="412755"/>
    <lineage>
        <taxon>unclassified sequences</taxon>
        <taxon>metagenomes</taxon>
        <taxon>ecological metagenomes</taxon>
    </lineage>
</organism>
<comment type="caution">
    <text evidence="1">The sequence shown here is derived from an EMBL/GenBank/DDBJ whole genome shotgun (WGS) entry which is preliminary data.</text>
</comment>
<feature type="non-terminal residue" evidence="1">
    <location>
        <position position="1"/>
    </location>
</feature>